<name>A0AA37QD44_9BACT</name>
<dbReference type="PANTHER" id="PTHR43289:SF6">
    <property type="entry name" value="SERINE_THREONINE-PROTEIN KINASE NEKL-3"/>
    <property type="match status" value="1"/>
</dbReference>
<evidence type="ECO:0000313" key="11">
    <source>
        <dbReference type="EMBL" id="GLC24513.1"/>
    </source>
</evidence>
<dbReference type="EMBL" id="BRXS01000002">
    <property type="protein sequence ID" value="GLC24513.1"/>
    <property type="molecule type" value="Genomic_DNA"/>
</dbReference>
<keyword evidence="4 7" id="KW-0547">Nucleotide-binding</keyword>
<keyword evidence="12" id="KW-1185">Reference proteome</keyword>
<evidence type="ECO:0000256" key="6">
    <source>
        <dbReference type="ARBA" id="ARBA00022840"/>
    </source>
</evidence>
<dbReference type="GO" id="GO:0004674">
    <property type="term" value="F:protein serine/threonine kinase activity"/>
    <property type="evidence" value="ECO:0007669"/>
    <property type="project" value="UniProtKB-KW"/>
</dbReference>
<keyword evidence="6 7" id="KW-0067">ATP-binding</keyword>
<dbReference type="SUPFAM" id="SSF54427">
    <property type="entry name" value="NTF2-like"/>
    <property type="match status" value="1"/>
</dbReference>
<keyword evidence="5" id="KW-0418">Kinase</keyword>
<evidence type="ECO:0000256" key="8">
    <source>
        <dbReference type="SAM" id="MobiDB-lite"/>
    </source>
</evidence>
<evidence type="ECO:0000256" key="3">
    <source>
        <dbReference type="ARBA" id="ARBA00022679"/>
    </source>
</evidence>
<proteinExistence type="predicted"/>
<dbReference type="AlphaFoldDB" id="A0AA37QD44"/>
<reference evidence="11" key="1">
    <citation type="submission" date="2022-08" db="EMBL/GenBank/DDBJ databases">
        <title>Draft genome sequencing of Roseisolibacter agri AW1220.</title>
        <authorList>
            <person name="Tobiishi Y."/>
            <person name="Tonouchi A."/>
        </authorList>
    </citation>
    <scope>NUCLEOTIDE SEQUENCE</scope>
    <source>
        <strain evidence="11">AW1220</strain>
    </source>
</reference>
<dbReference type="Pfam" id="PF00069">
    <property type="entry name" value="Pkinase"/>
    <property type="match status" value="1"/>
</dbReference>
<feature type="binding site" evidence="7">
    <location>
        <position position="42"/>
    </location>
    <ligand>
        <name>ATP</name>
        <dbReference type="ChEBI" id="CHEBI:30616"/>
    </ligand>
</feature>
<keyword evidence="9" id="KW-1133">Transmembrane helix</keyword>
<evidence type="ECO:0000256" key="4">
    <source>
        <dbReference type="ARBA" id="ARBA00022741"/>
    </source>
</evidence>
<dbReference type="InterPro" id="IPR011009">
    <property type="entry name" value="Kinase-like_dom_sf"/>
</dbReference>
<dbReference type="InterPro" id="IPR032710">
    <property type="entry name" value="NTF2-like_dom_sf"/>
</dbReference>
<evidence type="ECO:0000256" key="2">
    <source>
        <dbReference type="ARBA" id="ARBA00022527"/>
    </source>
</evidence>
<dbReference type="InterPro" id="IPR017441">
    <property type="entry name" value="Protein_kinase_ATP_BS"/>
</dbReference>
<accession>A0AA37QD44</accession>
<feature type="region of interest" description="Disordered" evidence="8">
    <location>
        <begin position="354"/>
        <end position="471"/>
    </location>
</feature>
<evidence type="ECO:0000256" key="1">
    <source>
        <dbReference type="ARBA" id="ARBA00012513"/>
    </source>
</evidence>
<keyword evidence="2" id="KW-0723">Serine/threonine-protein kinase</keyword>
<dbReference type="SUPFAM" id="SSF56112">
    <property type="entry name" value="Protein kinase-like (PK-like)"/>
    <property type="match status" value="1"/>
</dbReference>
<dbReference type="PROSITE" id="PS00107">
    <property type="entry name" value="PROTEIN_KINASE_ATP"/>
    <property type="match status" value="1"/>
</dbReference>
<dbReference type="InterPro" id="IPR000719">
    <property type="entry name" value="Prot_kinase_dom"/>
</dbReference>
<organism evidence="11 12">
    <name type="scientific">Roseisolibacter agri</name>
    <dbReference type="NCBI Taxonomy" id="2014610"/>
    <lineage>
        <taxon>Bacteria</taxon>
        <taxon>Pseudomonadati</taxon>
        <taxon>Gemmatimonadota</taxon>
        <taxon>Gemmatimonadia</taxon>
        <taxon>Gemmatimonadales</taxon>
        <taxon>Gemmatimonadaceae</taxon>
        <taxon>Roseisolibacter</taxon>
    </lineage>
</organism>
<feature type="domain" description="Protein kinase" evidence="10">
    <location>
        <begin position="13"/>
        <end position="269"/>
    </location>
</feature>
<dbReference type="CDD" id="cd14014">
    <property type="entry name" value="STKc_PknB_like"/>
    <property type="match status" value="1"/>
</dbReference>
<dbReference type="FunFam" id="1.10.510.10:FF:000021">
    <property type="entry name" value="Serine/threonine protein kinase"/>
    <property type="match status" value="1"/>
</dbReference>
<feature type="compositionally biased region" description="Low complexity" evidence="8">
    <location>
        <begin position="374"/>
        <end position="385"/>
    </location>
</feature>
<evidence type="ECO:0000256" key="5">
    <source>
        <dbReference type="ARBA" id="ARBA00022777"/>
    </source>
</evidence>
<feature type="compositionally biased region" description="Low complexity" evidence="8">
    <location>
        <begin position="456"/>
        <end position="471"/>
    </location>
</feature>
<keyword evidence="9" id="KW-0812">Transmembrane</keyword>
<keyword evidence="3" id="KW-0808">Transferase</keyword>
<feature type="transmembrane region" description="Helical" evidence="9">
    <location>
        <begin position="327"/>
        <end position="348"/>
    </location>
</feature>
<keyword evidence="9" id="KW-0472">Membrane</keyword>
<dbReference type="GO" id="GO:0005524">
    <property type="term" value="F:ATP binding"/>
    <property type="evidence" value="ECO:0007669"/>
    <property type="project" value="UniProtKB-UniRule"/>
</dbReference>
<evidence type="ECO:0000256" key="9">
    <source>
        <dbReference type="SAM" id="Phobius"/>
    </source>
</evidence>
<comment type="caution">
    <text evidence="11">The sequence shown here is derived from an EMBL/GenBank/DDBJ whole genome shotgun (WGS) entry which is preliminary data.</text>
</comment>
<dbReference type="PROSITE" id="PS50011">
    <property type="entry name" value="PROTEIN_KINASE_DOM"/>
    <property type="match status" value="1"/>
</dbReference>
<dbReference type="Proteomes" id="UP001161325">
    <property type="component" value="Unassembled WGS sequence"/>
</dbReference>
<dbReference type="EC" id="2.7.11.1" evidence="1"/>
<evidence type="ECO:0000256" key="7">
    <source>
        <dbReference type="PROSITE-ProRule" id="PRU10141"/>
    </source>
</evidence>
<dbReference type="Gene3D" id="1.10.510.10">
    <property type="entry name" value="Transferase(Phosphotransferase) domain 1"/>
    <property type="match status" value="1"/>
</dbReference>
<evidence type="ECO:0000259" key="10">
    <source>
        <dbReference type="PROSITE" id="PS50011"/>
    </source>
</evidence>
<dbReference type="SMART" id="SM00220">
    <property type="entry name" value="S_TKc"/>
    <property type="match status" value="1"/>
</dbReference>
<dbReference type="Gene3D" id="3.30.200.20">
    <property type="entry name" value="Phosphorylase Kinase, domain 1"/>
    <property type="match status" value="1"/>
</dbReference>
<dbReference type="RefSeq" id="WP_284348960.1">
    <property type="nucleotide sequence ID" value="NZ_BRXS01000002.1"/>
</dbReference>
<protein>
    <recommendedName>
        <fullName evidence="1">non-specific serine/threonine protein kinase</fullName>
        <ecNumber evidence="1">2.7.11.1</ecNumber>
    </recommendedName>
</protein>
<dbReference type="PANTHER" id="PTHR43289">
    <property type="entry name" value="MITOGEN-ACTIVATED PROTEIN KINASE KINASE KINASE 20-RELATED"/>
    <property type="match status" value="1"/>
</dbReference>
<gene>
    <name evidence="11" type="ORF">rosag_10260</name>
</gene>
<evidence type="ECO:0000313" key="12">
    <source>
        <dbReference type="Proteomes" id="UP001161325"/>
    </source>
</evidence>
<sequence length="578" mass="59592">MATQPPATTIGKYQILGLVGEGAMGAVYRALDPVLQRPVAIKVMSDAVAREQELRERFLREAQAAGSLQHPNVVTIYDFGEVDGHLFIAMEFLDGEDLEALLAKQTALSLSSKLGIAIDVLGGLSYAHRRGIVHRDIKPANIRITDDERAKIMDFGVAHLTSQKMTRTGMTMGTPNYMAPEQVTAGPIGAHTDVFSLGAVLYELLTHRKPFAAETLHAVLYKIVSEPTPPPSTYAPELPPELDAIVAKSLAKDPEHRYQTAAEMANDLTELRAIMGTLSGARQASASVSLNARLATAVPGAAASPASATGPTVAPPVPAKTGAGRGALVFTGALGALALGVGVWAFALRDRGAPAPTPEPTVAQGPATPPPTAGPTASDSTTAPVSTPPAPAAPAAPSVAAPMPAAPRPREVAAVPSGTTPAPAVSRPIATPGSSAAPAPVTRAPEQPAPAPANTPAPAATTTETAAASSANAASEIAESVARYARAISARDMGAVRAAYPGITGAQEQNFQRFFGSVRELRATFTLSNLDVSGTTAEGKLTGTYEFVTSAGQRERSPVSFQASFKRADAGWVLTAVR</sequence>